<gene>
    <name evidence="1" type="ORF">J1N35_002076</name>
</gene>
<dbReference type="OrthoDB" id="1749531at2759"/>
<dbReference type="AlphaFoldDB" id="A0A9D4AMZ7"/>
<proteinExistence type="predicted"/>
<comment type="caution">
    <text evidence="1">The sequence shown here is derived from an EMBL/GenBank/DDBJ whole genome shotgun (WGS) entry which is preliminary data.</text>
</comment>
<name>A0A9D4AMZ7_9ROSI</name>
<protein>
    <submittedName>
        <fullName evidence="1">Uncharacterized protein</fullName>
    </submittedName>
</protein>
<evidence type="ECO:0000313" key="1">
    <source>
        <dbReference type="EMBL" id="KAH1130698.1"/>
    </source>
</evidence>
<organism evidence="1 2">
    <name type="scientific">Gossypium stocksii</name>
    <dbReference type="NCBI Taxonomy" id="47602"/>
    <lineage>
        <taxon>Eukaryota</taxon>
        <taxon>Viridiplantae</taxon>
        <taxon>Streptophyta</taxon>
        <taxon>Embryophyta</taxon>
        <taxon>Tracheophyta</taxon>
        <taxon>Spermatophyta</taxon>
        <taxon>Magnoliopsida</taxon>
        <taxon>eudicotyledons</taxon>
        <taxon>Gunneridae</taxon>
        <taxon>Pentapetalae</taxon>
        <taxon>rosids</taxon>
        <taxon>malvids</taxon>
        <taxon>Malvales</taxon>
        <taxon>Malvaceae</taxon>
        <taxon>Malvoideae</taxon>
        <taxon>Gossypium</taxon>
    </lineage>
</organism>
<dbReference type="Proteomes" id="UP000828251">
    <property type="component" value="Unassembled WGS sequence"/>
</dbReference>
<accession>A0A9D4AMZ7</accession>
<sequence>MKCSLLMRPSRVIIESVPENVLNVFGVTSDSVEPMPVSQKWNSNVSWCKTLLTILTLDLLSQRRDMAKQLASIAASLRSLAPSSQEGDATICRNKAKMRPDLKDAFPFAHRLSQVKLSILIRVDPKEWLASTQDFFKFYHTEDHHRITMGSFQMEGTVKYEYH</sequence>
<reference evidence="1 2" key="1">
    <citation type="journal article" date="2021" name="Plant Biotechnol. J.">
        <title>Multi-omics assisted identification of the key and species-specific regulatory components of drought-tolerant mechanisms in Gossypium stocksii.</title>
        <authorList>
            <person name="Yu D."/>
            <person name="Ke L."/>
            <person name="Zhang D."/>
            <person name="Wu Y."/>
            <person name="Sun Y."/>
            <person name="Mei J."/>
            <person name="Sun J."/>
            <person name="Sun Y."/>
        </authorList>
    </citation>
    <scope>NUCLEOTIDE SEQUENCE [LARGE SCALE GENOMIC DNA]</scope>
    <source>
        <strain evidence="2">cv. E1</strain>
        <tissue evidence="1">Leaf</tissue>
    </source>
</reference>
<dbReference type="EMBL" id="JAIQCV010000001">
    <property type="protein sequence ID" value="KAH1130698.1"/>
    <property type="molecule type" value="Genomic_DNA"/>
</dbReference>
<keyword evidence="2" id="KW-1185">Reference proteome</keyword>
<evidence type="ECO:0000313" key="2">
    <source>
        <dbReference type="Proteomes" id="UP000828251"/>
    </source>
</evidence>